<feature type="transmembrane region" description="Helical" evidence="1">
    <location>
        <begin position="20"/>
        <end position="41"/>
    </location>
</feature>
<keyword evidence="1" id="KW-0812">Transmembrane</keyword>
<keyword evidence="4" id="KW-1185">Reference proteome</keyword>
<evidence type="ECO:0000256" key="1">
    <source>
        <dbReference type="SAM" id="Phobius"/>
    </source>
</evidence>
<feature type="domain" description="C2" evidence="2">
    <location>
        <begin position="249"/>
        <end position="370"/>
    </location>
</feature>
<proteinExistence type="predicted"/>
<evidence type="ECO:0000313" key="3">
    <source>
        <dbReference type="EMBL" id="KAK6628005.1"/>
    </source>
</evidence>
<dbReference type="SUPFAM" id="SSF49562">
    <property type="entry name" value="C2 domain (Calcium/lipid-binding domain, CaLB)"/>
    <property type="match status" value="2"/>
</dbReference>
<dbReference type="PANTHER" id="PTHR10024">
    <property type="entry name" value="SYNAPTOTAGMIN"/>
    <property type="match status" value="1"/>
</dbReference>
<name>A0ABR1AVN3_POLSC</name>
<protein>
    <recommendedName>
        <fullName evidence="2">C2 domain-containing protein</fullName>
    </recommendedName>
</protein>
<dbReference type="SMART" id="SM00239">
    <property type="entry name" value="C2"/>
    <property type="match status" value="1"/>
</dbReference>
<dbReference type="PANTHER" id="PTHR10024:SF234">
    <property type="entry name" value="SYNAPTOTAGMIN-15-RELATED"/>
    <property type="match status" value="1"/>
</dbReference>
<organism evidence="3 4">
    <name type="scientific">Polyplax serrata</name>
    <name type="common">Common mouse louse</name>
    <dbReference type="NCBI Taxonomy" id="468196"/>
    <lineage>
        <taxon>Eukaryota</taxon>
        <taxon>Metazoa</taxon>
        <taxon>Ecdysozoa</taxon>
        <taxon>Arthropoda</taxon>
        <taxon>Hexapoda</taxon>
        <taxon>Insecta</taxon>
        <taxon>Pterygota</taxon>
        <taxon>Neoptera</taxon>
        <taxon>Paraneoptera</taxon>
        <taxon>Psocodea</taxon>
        <taxon>Troctomorpha</taxon>
        <taxon>Phthiraptera</taxon>
        <taxon>Anoplura</taxon>
        <taxon>Polyplacidae</taxon>
        <taxon>Polyplax</taxon>
    </lineage>
</organism>
<keyword evidence="1" id="KW-1133">Transmembrane helix</keyword>
<reference evidence="3 4" key="1">
    <citation type="submission" date="2023-09" db="EMBL/GenBank/DDBJ databases">
        <title>Genomes of two closely related lineages of the louse Polyplax serrata with different host specificities.</title>
        <authorList>
            <person name="Martinu J."/>
            <person name="Tarabai H."/>
            <person name="Stefka J."/>
            <person name="Hypsa V."/>
        </authorList>
    </citation>
    <scope>NUCLEOTIDE SEQUENCE [LARGE SCALE GENOMIC DNA]</scope>
    <source>
        <strain evidence="3">98ZLc_SE</strain>
    </source>
</reference>
<evidence type="ECO:0000259" key="2">
    <source>
        <dbReference type="PROSITE" id="PS50004"/>
    </source>
</evidence>
<comment type="caution">
    <text evidence="3">The sequence shown here is derived from an EMBL/GenBank/DDBJ whole genome shotgun (WGS) entry which is preliminary data.</text>
</comment>
<sequence>MMEYDTRDRRVFEDESLVLPIAAAGASLVIIIIIILTICFLKKRKVVVGDVTGPSIVVYPSNQGPCLKFLTKDILFSLPPLRHSNSLGDLVGDDDSDAGNEPLVPAERTHSQRSNSFSCYGLGVIDPALYGNCNVDLEEDLEFPDDHIGRLWFSVRYENATEKLLVSVLKAKNLPTRTVGTVNGCDPFVPAKELLDHLLKLTMIDSGRAKRRGIIGHVFLPLKEFTTETEVKLFKMDLEKKVQENITTHSGELLVSLLYNETLNRLAVTVVEGRNLQFKDPNKPDSYIKVTLNQNYRSVKVKKTATVRGQTDPSFFECFNFRLTPEATDISSLSFEAFQSVAGYGRDKLIGKFILGSHMFARGKGNSHWTLAFSNPKEAFQQWHVLAG</sequence>
<keyword evidence="1" id="KW-0472">Membrane</keyword>
<dbReference type="PROSITE" id="PS50004">
    <property type="entry name" value="C2"/>
    <property type="match status" value="1"/>
</dbReference>
<accession>A0ABR1AVN3</accession>
<dbReference type="Gene3D" id="2.60.40.150">
    <property type="entry name" value="C2 domain"/>
    <property type="match status" value="2"/>
</dbReference>
<dbReference type="Pfam" id="PF00168">
    <property type="entry name" value="C2"/>
    <property type="match status" value="1"/>
</dbReference>
<evidence type="ECO:0000313" key="4">
    <source>
        <dbReference type="Proteomes" id="UP001359485"/>
    </source>
</evidence>
<dbReference type="EMBL" id="JAWJWF010000045">
    <property type="protein sequence ID" value="KAK6628005.1"/>
    <property type="molecule type" value="Genomic_DNA"/>
</dbReference>
<dbReference type="InterPro" id="IPR000008">
    <property type="entry name" value="C2_dom"/>
</dbReference>
<dbReference type="InterPro" id="IPR035892">
    <property type="entry name" value="C2_domain_sf"/>
</dbReference>
<gene>
    <name evidence="3" type="ORF">RUM44_010487</name>
</gene>
<dbReference type="Proteomes" id="UP001359485">
    <property type="component" value="Unassembled WGS sequence"/>
</dbReference>